<dbReference type="PANTHER" id="PTHR35007:SF2">
    <property type="entry name" value="PILUS ASSEMBLE PROTEIN"/>
    <property type="match status" value="1"/>
</dbReference>
<feature type="domain" description="DUF5936" evidence="8">
    <location>
        <begin position="4"/>
        <end position="142"/>
    </location>
</feature>
<dbReference type="Pfam" id="PF00482">
    <property type="entry name" value="T2SSF"/>
    <property type="match status" value="1"/>
</dbReference>
<dbReference type="GO" id="GO:0005886">
    <property type="term" value="C:plasma membrane"/>
    <property type="evidence" value="ECO:0007669"/>
    <property type="project" value="UniProtKB-SubCell"/>
</dbReference>
<evidence type="ECO:0000256" key="4">
    <source>
        <dbReference type="ARBA" id="ARBA00022989"/>
    </source>
</evidence>
<keyword evidence="5 6" id="KW-0472">Membrane</keyword>
<comment type="subcellular location">
    <subcellularLocation>
        <location evidence="1">Cell membrane</location>
        <topology evidence="1">Multi-pass membrane protein</topology>
    </subcellularLocation>
</comment>
<evidence type="ECO:0000256" key="3">
    <source>
        <dbReference type="ARBA" id="ARBA00022692"/>
    </source>
</evidence>
<dbReference type="AlphaFoldDB" id="A0A365H5Q1"/>
<keyword evidence="3 6" id="KW-0812">Transmembrane</keyword>
<organism evidence="9 10">
    <name type="scientific">Actinomadura craniellae</name>
    <dbReference type="NCBI Taxonomy" id="2231787"/>
    <lineage>
        <taxon>Bacteria</taxon>
        <taxon>Bacillati</taxon>
        <taxon>Actinomycetota</taxon>
        <taxon>Actinomycetes</taxon>
        <taxon>Streptosporangiales</taxon>
        <taxon>Thermomonosporaceae</taxon>
        <taxon>Actinomadura</taxon>
    </lineage>
</organism>
<evidence type="ECO:0000313" key="9">
    <source>
        <dbReference type="EMBL" id="RAY14417.1"/>
    </source>
</evidence>
<dbReference type="RefSeq" id="WP_111868171.1">
    <property type="nucleotide sequence ID" value="NZ_QLYX01000006.1"/>
</dbReference>
<dbReference type="Gene3D" id="1.20.81.30">
    <property type="entry name" value="Type II secretion system (T2SS), domain F"/>
    <property type="match status" value="1"/>
</dbReference>
<feature type="transmembrane region" description="Helical" evidence="6">
    <location>
        <begin position="263"/>
        <end position="285"/>
    </location>
</feature>
<evidence type="ECO:0000259" key="8">
    <source>
        <dbReference type="Pfam" id="PF19359"/>
    </source>
</evidence>
<dbReference type="Pfam" id="PF19359">
    <property type="entry name" value="DUF5936"/>
    <property type="match status" value="1"/>
</dbReference>
<evidence type="ECO:0000259" key="7">
    <source>
        <dbReference type="Pfam" id="PF00482"/>
    </source>
</evidence>
<dbReference type="PANTHER" id="PTHR35007">
    <property type="entry name" value="INTEGRAL MEMBRANE PROTEIN-RELATED"/>
    <property type="match status" value="1"/>
</dbReference>
<evidence type="ECO:0000256" key="6">
    <source>
        <dbReference type="SAM" id="Phobius"/>
    </source>
</evidence>
<dbReference type="InterPro" id="IPR018076">
    <property type="entry name" value="T2SS_GspF_dom"/>
</dbReference>
<protein>
    <submittedName>
        <fullName evidence="9">Type II secretion system (T2SS), F family protein</fullName>
    </submittedName>
</protein>
<dbReference type="InterPro" id="IPR045980">
    <property type="entry name" value="DUF5936"/>
</dbReference>
<proteinExistence type="predicted"/>
<dbReference type="OrthoDB" id="3362351at2"/>
<feature type="domain" description="Type II secretion system protein GspF" evidence="7">
    <location>
        <begin position="154"/>
        <end position="280"/>
    </location>
</feature>
<name>A0A365H5Q1_9ACTN</name>
<keyword evidence="2" id="KW-1003">Cell membrane</keyword>
<dbReference type="InterPro" id="IPR042094">
    <property type="entry name" value="T2SS_GspF_sf"/>
</dbReference>
<evidence type="ECO:0000256" key="1">
    <source>
        <dbReference type="ARBA" id="ARBA00004651"/>
    </source>
</evidence>
<sequence length="297" mass="32054">MFPLAISAGAALCVLLFVWGYHLRSSGQQVPESFAMLTKKSKVKQFGPLGEIINPLGAPFGPALVRSMTPAMRGRIRRRIERAGRPYGLDLDGYARNKMGSVVLFGSVGVFVLLSGQTLFGGLLLIVSLVQTDVVLWNLSQERQQAIEKGLPDFLDVLAVTVSAGLSFRHALARVAESMPGALSQEMMTALRQMEVGTSLREAFEELRSRNNSEALASFVTAILQAEELGAPLTNALNDISVDMRREASQRARRSAQRADPQITMIVTFLMVPAMMALILGMLFYGTGAGGFGGAFG</sequence>
<accession>A0A365H5Q1</accession>
<gene>
    <name evidence="9" type="ORF">DPM19_15785</name>
</gene>
<evidence type="ECO:0000313" key="10">
    <source>
        <dbReference type="Proteomes" id="UP000251891"/>
    </source>
</evidence>
<keyword evidence="10" id="KW-1185">Reference proteome</keyword>
<evidence type="ECO:0000256" key="2">
    <source>
        <dbReference type="ARBA" id="ARBA00022475"/>
    </source>
</evidence>
<evidence type="ECO:0000256" key="5">
    <source>
        <dbReference type="ARBA" id="ARBA00023136"/>
    </source>
</evidence>
<dbReference type="Proteomes" id="UP000251891">
    <property type="component" value="Unassembled WGS sequence"/>
</dbReference>
<keyword evidence="4 6" id="KW-1133">Transmembrane helix</keyword>
<comment type="caution">
    <text evidence="9">The sequence shown here is derived from an EMBL/GenBank/DDBJ whole genome shotgun (WGS) entry which is preliminary data.</text>
</comment>
<feature type="transmembrane region" description="Helical" evidence="6">
    <location>
        <begin position="102"/>
        <end position="130"/>
    </location>
</feature>
<reference evidence="9 10" key="1">
    <citation type="submission" date="2018-06" db="EMBL/GenBank/DDBJ databases">
        <title>Actinomadura craniellae sp. nov. isolated from marine sponge Craniella sp.</title>
        <authorList>
            <person name="Li L."/>
            <person name="Xu Q.H."/>
            <person name="Lin H.W."/>
            <person name="Lu Y.H."/>
        </authorList>
    </citation>
    <scope>NUCLEOTIDE SEQUENCE [LARGE SCALE GENOMIC DNA]</scope>
    <source>
        <strain evidence="9 10">LHW63021</strain>
    </source>
</reference>
<dbReference type="EMBL" id="QLYX01000006">
    <property type="protein sequence ID" value="RAY14417.1"/>
    <property type="molecule type" value="Genomic_DNA"/>
</dbReference>